<keyword evidence="2" id="KW-0067">ATP-binding</keyword>
<dbReference type="AlphaFoldDB" id="A0A0C2RKX6"/>
<feature type="domain" description="Anticodon-binding" evidence="4">
    <location>
        <begin position="1"/>
        <end position="49"/>
    </location>
</feature>
<dbReference type="EMBL" id="JXRR01000008">
    <property type="protein sequence ID" value="KIL50895.1"/>
    <property type="molecule type" value="Genomic_DNA"/>
</dbReference>
<evidence type="ECO:0000256" key="3">
    <source>
        <dbReference type="ARBA" id="ARBA00023146"/>
    </source>
</evidence>
<dbReference type="Gene3D" id="3.40.50.800">
    <property type="entry name" value="Anticodon-binding domain"/>
    <property type="match status" value="1"/>
</dbReference>
<keyword evidence="2" id="KW-0547">Nucleotide-binding</keyword>
<evidence type="ECO:0000259" key="4">
    <source>
        <dbReference type="Pfam" id="PF03129"/>
    </source>
</evidence>
<evidence type="ECO:0000313" key="5">
    <source>
        <dbReference type="EMBL" id="KIL50895.1"/>
    </source>
</evidence>
<evidence type="ECO:0000313" key="6">
    <source>
        <dbReference type="Proteomes" id="UP000031972"/>
    </source>
</evidence>
<reference evidence="5 6" key="1">
    <citation type="submission" date="2015-01" db="EMBL/GenBank/DDBJ databases">
        <title>Jeotgalibacillus campisalis genome sequencing.</title>
        <authorList>
            <person name="Goh K.M."/>
            <person name="Chan K.-G."/>
            <person name="Yaakop A.S."/>
            <person name="Ee R."/>
            <person name="Gan H.M."/>
            <person name="Chan C.S."/>
        </authorList>
    </citation>
    <scope>NUCLEOTIDE SEQUENCE [LARGE SCALE GENOMIC DNA]</scope>
    <source>
        <strain evidence="5 6">SF-57</strain>
    </source>
</reference>
<gene>
    <name evidence="5" type="ORF">KR50_07760</name>
</gene>
<keyword evidence="6" id="KW-1185">Reference proteome</keyword>
<keyword evidence="1" id="KW-0963">Cytoplasm</keyword>
<organism evidence="5 6">
    <name type="scientific">Jeotgalibacillus campisalis</name>
    <dbReference type="NCBI Taxonomy" id="220754"/>
    <lineage>
        <taxon>Bacteria</taxon>
        <taxon>Bacillati</taxon>
        <taxon>Bacillota</taxon>
        <taxon>Bacilli</taxon>
        <taxon>Bacillales</taxon>
        <taxon>Caryophanaceae</taxon>
        <taxon>Jeotgalibacillus</taxon>
    </lineage>
</organism>
<comment type="caution">
    <text evidence="5">The sequence shown here is derived from an EMBL/GenBank/DDBJ whole genome shotgun (WGS) entry which is preliminary data.</text>
</comment>
<dbReference type="InterPro" id="IPR004154">
    <property type="entry name" value="Anticodon-bd"/>
</dbReference>
<dbReference type="PATRIC" id="fig|220754.4.peg.795"/>
<dbReference type="InterPro" id="IPR036621">
    <property type="entry name" value="Anticodon-bd_dom_sf"/>
</dbReference>
<dbReference type="Proteomes" id="UP000031972">
    <property type="component" value="Unassembled WGS sequence"/>
</dbReference>
<keyword evidence="3" id="KW-0030">Aminoacyl-tRNA synthetase</keyword>
<evidence type="ECO:0000256" key="2">
    <source>
        <dbReference type="ARBA" id="ARBA00022840"/>
    </source>
</evidence>
<accession>A0A0C2RKX6</accession>
<dbReference type="GO" id="GO:0006418">
    <property type="term" value="P:tRNA aminoacylation for protein translation"/>
    <property type="evidence" value="ECO:0007669"/>
    <property type="project" value="UniProtKB-ARBA"/>
</dbReference>
<dbReference type="SUPFAM" id="SSF52954">
    <property type="entry name" value="Class II aaRS ABD-related"/>
    <property type="match status" value="1"/>
</dbReference>
<name>A0A0C2RKX6_9BACL</name>
<protein>
    <submittedName>
        <fullName evidence="5">Threonine-tRNA ligase</fullName>
    </submittedName>
</protein>
<keyword evidence="5" id="KW-0436">Ligase</keyword>
<dbReference type="GO" id="GO:0005524">
    <property type="term" value="F:ATP binding"/>
    <property type="evidence" value="ECO:0007669"/>
    <property type="project" value="UniProtKB-KW"/>
</dbReference>
<evidence type="ECO:0000256" key="1">
    <source>
        <dbReference type="ARBA" id="ARBA00022490"/>
    </source>
</evidence>
<dbReference type="GO" id="GO:0004812">
    <property type="term" value="F:aminoacyl-tRNA ligase activity"/>
    <property type="evidence" value="ECO:0007669"/>
    <property type="project" value="UniProtKB-KW"/>
</dbReference>
<proteinExistence type="predicted"/>
<sequence>MREAQLKKIPYILVIGDKEMEKEKVNLRVYGQEGSREIHIKELIQEVKKSHDVLETY</sequence>
<dbReference type="Pfam" id="PF03129">
    <property type="entry name" value="HGTP_anticodon"/>
    <property type="match status" value="1"/>
</dbReference>